<accession>A0A4Q0U8R5</accession>
<organism evidence="1 2">
    <name type="scientific">Candidatus Amulumruptor caecigallinarius</name>
    <dbReference type="NCBI Taxonomy" id="2109911"/>
    <lineage>
        <taxon>Bacteria</taxon>
        <taxon>Pseudomonadati</taxon>
        <taxon>Bacteroidota</taxon>
        <taxon>Bacteroidia</taxon>
        <taxon>Bacteroidales</taxon>
        <taxon>Muribaculaceae</taxon>
        <taxon>Candidatus Amulumruptor</taxon>
    </lineage>
</organism>
<dbReference type="AlphaFoldDB" id="A0A4Q0U8R5"/>
<sequence length="350" mass="39199">MTSLIIKSDTSLFSVFTSRAAATMLVVLSWLMLPVSASASESGPDTELAVNDSIAPDTIPRSRMSVTRGALFDSITVTLLQLDDEYLSKSIVYRKQQLDENFLVMAPTIVPTPGPQGLPLYFRPYSMTLNDPDWGRYWANMGLIAGAMCGTLAVLECLPEDATTWNRKELQEIPPFTRWYRNIFVRNPELDHDNWIFNYLLHPYAGAAYFMAARSCGFNFWRSMLSSAFVSTVLWEFGIEAFMERPSYQDIVITPIIGSVIGELFYKLKREIVANDYQLWGSSAIGGIVAFLIDPVNEFLDLFRGNPLRGYHLELDGEHLHDHQGGFPVYSSITPTINGSAPGFALSIVF</sequence>
<dbReference type="Pfam" id="PF13084">
    <property type="entry name" value="DUF3943"/>
    <property type="match status" value="1"/>
</dbReference>
<reference evidence="1" key="1">
    <citation type="journal article" date="2021" name="PeerJ">
        <title>Extensive microbial diversity within the chicken gut microbiome revealed by metagenomics and culture.</title>
        <authorList>
            <person name="Gilroy R."/>
            <person name="Ravi A."/>
            <person name="Getino M."/>
            <person name="Pursley I."/>
            <person name="Horton D.L."/>
            <person name="Alikhan N.F."/>
            <person name="Baker D."/>
            <person name="Gharbi K."/>
            <person name="Hall N."/>
            <person name="Watson M."/>
            <person name="Adriaenssens E.M."/>
            <person name="Foster-Nyarko E."/>
            <person name="Jarju S."/>
            <person name="Secka A."/>
            <person name="Antonio M."/>
            <person name="Oren A."/>
            <person name="Chaudhuri R.R."/>
            <person name="La Ragione R."/>
            <person name="Hildebrand F."/>
            <person name="Pallen M.J."/>
        </authorList>
    </citation>
    <scope>NUCLEOTIDE SEQUENCE</scope>
    <source>
        <strain evidence="1">4100</strain>
    </source>
</reference>
<dbReference type="InterPro" id="IPR025079">
    <property type="entry name" value="DUF3943"/>
</dbReference>
<comment type="caution">
    <text evidence="1">The sequence shown here is derived from an EMBL/GenBank/DDBJ whole genome shotgun (WGS) entry which is preliminary data.</text>
</comment>
<gene>
    <name evidence="1" type="ORF">K8V47_05895</name>
</gene>
<evidence type="ECO:0000313" key="2">
    <source>
        <dbReference type="Proteomes" id="UP000711407"/>
    </source>
</evidence>
<dbReference type="EMBL" id="DYXT01000029">
    <property type="protein sequence ID" value="HJE39270.1"/>
    <property type="molecule type" value="Genomic_DNA"/>
</dbReference>
<proteinExistence type="predicted"/>
<reference evidence="1" key="2">
    <citation type="submission" date="2021-09" db="EMBL/GenBank/DDBJ databases">
        <authorList>
            <person name="Gilroy R."/>
        </authorList>
    </citation>
    <scope>NUCLEOTIDE SEQUENCE</scope>
    <source>
        <strain evidence="1">4100</strain>
    </source>
</reference>
<dbReference type="Proteomes" id="UP000711407">
    <property type="component" value="Unassembled WGS sequence"/>
</dbReference>
<name>A0A4Q0U8R5_9BACT</name>
<evidence type="ECO:0000313" key="1">
    <source>
        <dbReference type="EMBL" id="HJE39270.1"/>
    </source>
</evidence>
<protein>
    <submittedName>
        <fullName evidence="1">DUF3943 domain-containing protein</fullName>
    </submittedName>
</protein>